<keyword evidence="7" id="KW-1185">Reference proteome</keyword>
<proteinExistence type="predicted"/>
<dbReference type="SUPFAM" id="SSF56112">
    <property type="entry name" value="Protein kinase-like (PK-like)"/>
    <property type="match status" value="1"/>
</dbReference>
<organism evidence="6 7">
    <name type="scientific">Meripilus lineatus</name>
    <dbReference type="NCBI Taxonomy" id="2056292"/>
    <lineage>
        <taxon>Eukaryota</taxon>
        <taxon>Fungi</taxon>
        <taxon>Dikarya</taxon>
        <taxon>Basidiomycota</taxon>
        <taxon>Agaricomycotina</taxon>
        <taxon>Agaricomycetes</taxon>
        <taxon>Polyporales</taxon>
        <taxon>Meripilaceae</taxon>
        <taxon>Meripilus</taxon>
    </lineage>
</organism>
<name>A0AAD5YHV4_9APHY</name>
<comment type="caution">
    <text evidence="6">The sequence shown here is derived from an EMBL/GenBank/DDBJ whole genome shotgun (WGS) entry which is preliminary data.</text>
</comment>
<dbReference type="InterPro" id="IPR000719">
    <property type="entry name" value="Prot_kinase_dom"/>
</dbReference>
<reference evidence="6" key="1">
    <citation type="submission" date="2022-07" db="EMBL/GenBank/DDBJ databases">
        <title>Genome Sequence of Physisporinus lineatus.</title>
        <authorList>
            <person name="Buettner E."/>
        </authorList>
    </citation>
    <scope>NUCLEOTIDE SEQUENCE</scope>
    <source>
        <strain evidence="6">VT162</strain>
    </source>
</reference>
<dbReference type="Gene3D" id="1.10.510.10">
    <property type="entry name" value="Transferase(Phosphotransferase) domain 1"/>
    <property type="match status" value="1"/>
</dbReference>
<evidence type="ECO:0000313" key="6">
    <source>
        <dbReference type="EMBL" id="KAJ3489668.1"/>
    </source>
</evidence>
<dbReference type="PANTHER" id="PTHR44329">
    <property type="entry name" value="SERINE/THREONINE-PROTEIN KINASE TNNI3K-RELATED"/>
    <property type="match status" value="1"/>
</dbReference>
<dbReference type="InterPro" id="IPR001245">
    <property type="entry name" value="Ser-Thr/Tyr_kinase_cat_dom"/>
</dbReference>
<evidence type="ECO:0000256" key="3">
    <source>
        <dbReference type="ARBA" id="ARBA00022777"/>
    </source>
</evidence>
<dbReference type="PROSITE" id="PS50011">
    <property type="entry name" value="PROTEIN_KINASE_DOM"/>
    <property type="match status" value="1"/>
</dbReference>
<feature type="domain" description="Protein kinase" evidence="5">
    <location>
        <begin position="97"/>
        <end position="430"/>
    </location>
</feature>
<keyword evidence="1" id="KW-0808">Transferase</keyword>
<keyword evidence="3" id="KW-0418">Kinase</keyword>
<dbReference type="Pfam" id="PF07714">
    <property type="entry name" value="PK_Tyr_Ser-Thr"/>
    <property type="match status" value="1"/>
</dbReference>
<keyword evidence="2" id="KW-0547">Nucleotide-binding</keyword>
<dbReference type="GO" id="GO:0004674">
    <property type="term" value="F:protein serine/threonine kinase activity"/>
    <property type="evidence" value="ECO:0007669"/>
    <property type="project" value="TreeGrafter"/>
</dbReference>
<dbReference type="Proteomes" id="UP001212997">
    <property type="component" value="Unassembled WGS sequence"/>
</dbReference>
<evidence type="ECO:0000256" key="4">
    <source>
        <dbReference type="ARBA" id="ARBA00022840"/>
    </source>
</evidence>
<dbReference type="EMBL" id="JANAWD010000041">
    <property type="protein sequence ID" value="KAJ3489668.1"/>
    <property type="molecule type" value="Genomic_DNA"/>
</dbReference>
<keyword evidence="4" id="KW-0067">ATP-binding</keyword>
<evidence type="ECO:0000313" key="7">
    <source>
        <dbReference type="Proteomes" id="UP001212997"/>
    </source>
</evidence>
<dbReference type="InterPro" id="IPR011009">
    <property type="entry name" value="Kinase-like_dom_sf"/>
</dbReference>
<evidence type="ECO:0000259" key="5">
    <source>
        <dbReference type="PROSITE" id="PS50011"/>
    </source>
</evidence>
<gene>
    <name evidence="6" type="ORF">NLI96_g1953</name>
</gene>
<accession>A0AAD5YHV4</accession>
<evidence type="ECO:0000256" key="1">
    <source>
        <dbReference type="ARBA" id="ARBA00022679"/>
    </source>
</evidence>
<dbReference type="InterPro" id="IPR051681">
    <property type="entry name" value="Ser/Thr_Kinases-Pseudokinases"/>
</dbReference>
<sequence>MGNLVSHLLPFLRTPHDVTRKTKKSYLWPSRENLVSHLRPLWRTLNEIILRIKKAIVSPPQFDKNEIIRHAPVIVDWLQGASENSGTSGDSTVSLLGFLQFAFQSGNIGKIYRLAATPDEALDIMLAACDISARVEDPDHQLARKILVGVFCELVYRSSRFPRCLLLDVQFTENTPHTTDDYAEVYSGNYNGQAVDLRIPKAMKEFDSQILHSRLFRKDAALWRTLPPDECIIPFLGVSNITFSDQAHVGLVSPKSEAERLARHIRSRMAQDVPPADFQIVPPTINWDTVLLTPDGHVRLLGFEGVAFEYVDVTEQPTSGCRLAFLAPELLEDTAKGHIKPSTSASDVWAFGCVCVELFNEGIRPYNDISDAGIKRRIKQGYHPPHTMMIPDDIWALAERCWDMSPMRRPSMEVLVDELIQAQNAPRDFLSYILVSLARDPSEDIHRKHALDRLTQMARNCNLWRITECNDLVAHHVFDVLHEARRIFPCERLAYFSQVLIGCNSGQYKLPMGTRSTLRIVMAQLASVFDEIPQSFHVTGVKLIPGFREFIRTGFADISKGTHRDREVAIKAIRILSWSIKPYAQKATKACSIPFVTNDHGF</sequence>
<dbReference type="PANTHER" id="PTHR44329:SF288">
    <property type="entry name" value="MITOGEN-ACTIVATED PROTEIN KINASE KINASE KINASE 20"/>
    <property type="match status" value="1"/>
</dbReference>
<dbReference type="GO" id="GO:0005524">
    <property type="term" value="F:ATP binding"/>
    <property type="evidence" value="ECO:0007669"/>
    <property type="project" value="UniProtKB-KW"/>
</dbReference>
<protein>
    <recommendedName>
        <fullName evidence="5">Protein kinase domain-containing protein</fullName>
    </recommendedName>
</protein>
<dbReference type="AlphaFoldDB" id="A0AAD5YHV4"/>
<evidence type="ECO:0000256" key="2">
    <source>
        <dbReference type="ARBA" id="ARBA00022741"/>
    </source>
</evidence>